<evidence type="ECO:0008006" key="8">
    <source>
        <dbReference type="Google" id="ProtNLM"/>
    </source>
</evidence>
<evidence type="ECO:0000256" key="3">
    <source>
        <dbReference type="ARBA" id="ARBA00022692"/>
    </source>
</evidence>
<feature type="transmembrane region" description="Helical" evidence="6">
    <location>
        <begin position="93"/>
        <end position="112"/>
    </location>
</feature>
<feature type="transmembrane region" description="Helical" evidence="6">
    <location>
        <begin position="207"/>
        <end position="227"/>
    </location>
</feature>
<reference evidence="7" key="1">
    <citation type="journal article" date="2015" name="Nature">
        <title>Complex archaea that bridge the gap between prokaryotes and eukaryotes.</title>
        <authorList>
            <person name="Spang A."/>
            <person name="Saw J.H."/>
            <person name="Jorgensen S.L."/>
            <person name="Zaremba-Niedzwiedzka K."/>
            <person name="Martijn J."/>
            <person name="Lind A.E."/>
            <person name="van Eijk R."/>
            <person name="Schleper C."/>
            <person name="Guy L."/>
            <person name="Ettema T.J."/>
        </authorList>
    </citation>
    <scope>NUCLEOTIDE SEQUENCE</scope>
</reference>
<keyword evidence="4 6" id="KW-1133">Transmembrane helix</keyword>
<dbReference type="Gene3D" id="1.20.1250.20">
    <property type="entry name" value="MFS general substrate transporter like domains"/>
    <property type="match status" value="1"/>
</dbReference>
<accession>A0A0F9HLI4</accession>
<keyword evidence="5 6" id="KW-0472">Membrane</keyword>
<feature type="transmembrane region" description="Helical" evidence="6">
    <location>
        <begin position="118"/>
        <end position="143"/>
    </location>
</feature>
<evidence type="ECO:0000256" key="4">
    <source>
        <dbReference type="ARBA" id="ARBA00022989"/>
    </source>
</evidence>
<dbReference type="EMBL" id="LAZR01014742">
    <property type="protein sequence ID" value="KKM16141.1"/>
    <property type="molecule type" value="Genomic_DNA"/>
</dbReference>
<dbReference type="GO" id="GO:0012505">
    <property type="term" value="C:endomembrane system"/>
    <property type="evidence" value="ECO:0007669"/>
    <property type="project" value="UniProtKB-SubCell"/>
</dbReference>
<feature type="transmembrane region" description="Helical" evidence="6">
    <location>
        <begin position="326"/>
        <end position="343"/>
    </location>
</feature>
<dbReference type="PANTHER" id="PTHR23519">
    <property type="entry name" value="AUTOPHAGY-RELATED PROTEIN 22"/>
    <property type="match status" value="1"/>
</dbReference>
<comment type="caution">
    <text evidence="7">The sequence shown here is derived from an EMBL/GenBank/DDBJ whole genome shotgun (WGS) entry which is preliminary data.</text>
</comment>
<keyword evidence="3 6" id="KW-0812">Transmembrane</keyword>
<dbReference type="Pfam" id="PF11700">
    <property type="entry name" value="ATG22"/>
    <property type="match status" value="1"/>
</dbReference>
<dbReference type="SUPFAM" id="SSF103473">
    <property type="entry name" value="MFS general substrate transporter"/>
    <property type="match status" value="1"/>
</dbReference>
<feature type="transmembrane region" description="Helical" evidence="6">
    <location>
        <begin position="296"/>
        <end position="314"/>
    </location>
</feature>
<dbReference type="AlphaFoldDB" id="A0A0F9HLI4"/>
<proteinExistence type="predicted"/>
<evidence type="ECO:0000313" key="7">
    <source>
        <dbReference type="EMBL" id="KKM16141.1"/>
    </source>
</evidence>
<evidence type="ECO:0000256" key="6">
    <source>
        <dbReference type="SAM" id="Phobius"/>
    </source>
</evidence>
<protein>
    <recommendedName>
        <fullName evidence="8">Major facilitator superfamily (MFS) profile domain-containing protein</fullName>
    </recommendedName>
</protein>
<organism evidence="7">
    <name type="scientific">marine sediment metagenome</name>
    <dbReference type="NCBI Taxonomy" id="412755"/>
    <lineage>
        <taxon>unclassified sequences</taxon>
        <taxon>metagenomes</taxon>
        <taxon>ecological metagenomes</taxon>
    </lineage>
</organism>
<evidence type="ECO:0000256" key="2">
    <source>
        <dbReference type="ARBA" id="ARBA00022448"/>
    </source>
</evidence>
<dbReference type="InterPro" id="IPR036259">
    <property type="entry name" value="MFS_trans_sf"/>
</dbReference>
<dbReference type="PANTHER" id="PTHR23519:SF1">
    <property type="entry name" value="AUTOPHAGY-RELATED PROTEIN 22"/>
    <property type="match status" value="1"/>
</dbReference>
<name>A0A0F9HLI4_9ZZZZ</name>
<sequence length="457" mass="48740">MAEITRRKRIWGWYFFDWASQPYNTLLLTFIFGPYFAQTATNALVEGGMDLSAAKAQAQAYWGYGLALAGIAIAILAPILGAVADSSGRRMPWIWIFSVMYVVGAAALWWTAPADFSMLWALFFFGIGLIGMEFATIFTNAYLPELHPDADERGRISGDGWAFGYAGGVLALIAMIALFQSGANGRTMAGLTPLFGLDPSTKADTRIVGPLAAIWYAVFMIPFFLFIRDTPKPGAVRYRIGAGLSDLARTLRGLPKHPSLLAYLGSSMFYRDALNGMYTFGGVYALGVLDWSIQEIGIFGILAAISGAVFCVLGGRIDRRIGPMPVIVACCIILIATACLIISLGPNSVMGVSLPEGSALPDILFYVAGASIGAAGGALQASSRNMLTRQGNPERMTEAFGLYALSGKATSFLAPALIGITSDLTGSQRLGITPVVGLFIIGLILLAWVKPKGEFAT</sequence>
<evidence type="ECO:0000256" key="5">
    <source>
        <dbReference type="ARBA" id="ARBA00023136"/>
    </source>
</evidence>
<feature type="transmembrane region" description="Helical" evidence="6">
    <location>
        <begin position="163"/>
        <end position="183"/>
    </location>
</feature>
<comment type="subcellular location">
    <subcellularLocation>
        <location evidence="1">Endomembrane system</location>
        <topology evidence="1">Multi-pass membrane protein</topology>
    </subcellularLocation>
</comment>
<gene>
    <name evidence="7" type="ORF">LCGC14_1688850</name>
</gene>
<feature type="transmembrane region" description="Helical" evidence="6">
    <location>
        <begin position="430"/>
        <end position="449"/>
    </location>
</feature>
<feature type="transmembrane region" description="Helical" evidence="6">
    <location>
        <begin position="400"/>
        <end position="418"/>
    </location>
</feature>
<feature type="transmembrane region" description="Helical" evidence="6">
    <location>
        <begin position="61"/>
        <end position="81"/>
    </location>
</feature>
<dbReference type="InterPro" id="IPR024671">
    <property type="entry name" value="Atg22-like"/>
</dbReference>
<feature type="transmembrane region" description="Helical" evidence="6">
    <location>
        <begin position="363"/>
        <end position="379"/>
    </location>
</feature>
<keyword evidence="2" id="KW-0813">Transport</keyword>
<dbReference type="InterPro" id="IPR050495">
    <property type="entry name" value="ATG22/LtaA_families"/>
</dbReference>
<evidence type="ECO:0000256" key="1">
    <source>
        <dbReference type="ARBA" id="ARBA00004127"/>
    </source>
</evidence>